<reference evidence="2 3" key="1">
    <citation type="submission" date="2020-03" db="EMBL/GenBank/DDBJ databases">
        <title>Genomic Encyclopedia of Type Strains, Phase III (KMG-III): the genomes of soil and plant-associated and newly described type strains.</title>
        <authorList>
            <person name="Whitman W."/>
        </authorList>
    </citation>
    <scope>NUCLEOTIDE SEQUENCE [LARGE SCALE GENOMIC DNA]</scope>
    <source>
        <strain evidence="2 3">CECT 4207</strain>
    </source>
</reference>
<dbReference type="InterPro" id="IPR011008">
    <property type="entry name" value="Dimeric_a/b-barrel"/>
</dbReference>
<dbReference type="Proteomes" id="UP000802392">
    <property type="component" value="Unassembled WGS sequence"/>
</dbReference>
<dbReference type="PANTHER" id="PTHR30154">
    <property type="entry name" value="LEUCINE-RESPONSIVE REGULATORY PROTEIN"/>
    <property type="match status" value="1"/>
</dbReference>
<proteinExistence type="predicted"/>
<comment type="caution">
    <text evidence="2">The sequence shown here is derived from an EMBL/GenBank/DDBJ whole genome shotgun (WGS) entry which is preliminary data.</text>
</comment>
<accession>A0ABX0THA4</accession>
<dbReference type="SUPFAM" id="SSF54909">
    <property type="entry name" value="Dimeric alpha+beta barrel"/>
    <property type="match status" value="1"/>
</dbReference>
<dbReference type="Gene3D" id="3.30.70.920">
    <property type="match status" value="1"/>
</dbReference>
<dbReference type="GO" id="GO:0003677">
    <property type="term" value="F:DNA binding"/>
    <property type="evidence" value="ECO:0007669"/>
    <property type="project" value="UniProtKB-KW"/>
</dbReference>
<evidence type="ECO:0000259" key="1">
    <source>
        <dbReference type="Pfam" id="PF01037"/>
    </source>
</evidence>
<feature type="domain" description="Transcription regulator AsnC/Lrp ligand binding" evidence="1">
    <location>
        <begin position="14"/>
        <end position="84"/>
    </location>
</feature>
<dbReference type="Pfam" id="PF01037">
    <property type="entry name" value="AsnC_trans_reg"/>
    <property type="match status" value="1"/>
</dbReference>
<sequence>MMLSERPPVITAFVLIKTDASRIPETAEQISAIQGISEVYSVTGEWDLIAVARVSKHDELADVIADKLSKVASVVHTTTHIAFRAYSQHDLDAAFALGFE</sequence>
<organism evidence="2 3">
    <name type="scientific">Paenarthrobacter ilicis</name>
    <dbReference type="NCBI Taxonomy" id="43665"/>
    <lineage>
        <taxon>Bacteria</taxon>
        <taxon>Bacillati</taxon>
        <taxon>Actinomycetota</taxon>
        <taxon>Actinomycetes</taxon>
        <taxon>Micrococcales</taxon>
        <taxon>Micrococcaceae</taxon>
        <taxon>Paenarthrobacter</taxon>
    </lineage>
</organism>
<name>A0ABX0THA4_9MICC</name>
<keyword evidence="2" id="KW-0238">DNA-binding</keyword>
<evidence type="ECO:0000313" key="3">
    <source>
        <dbReference type="Proteomes" id="UP000802392"/>
    </source>
</evidence>
<evidence type="ECO:0000313" key="2">
    <source>
        <dbReference type="EMBL" id="NIJ01898.1"/>
    </source>
</evidence>
<dbReference type="PANTHER" id="PTHR30154:SF34">
    <property type="entry name" value="TRANSCRIPTIONAL REGULATOR AZLB"/>
    <property type="match status" value="1"/>
</dbReference>
<dbReference type="EMBL" id="JAAOZD010000004">
    <property type="protein sequence ID" value="NIJ01898.1"/>
    <property type="molecule type" value="Genomic_DNA"/>
</dbReference>
<dbReference type="InterPro" id="IPR019887">
    <property type="entry name" value="Tscrpt_reg_AsnC/Lrp_C"/>
</dbReference>
<gene>
    <name evidence="2" type="ORF">FHR86_002230</name>
</gene>
<protein>
    <submittedName>
        <fullName evidence="2">DNA-binding Lrp family transcriptional regulator</fullName>
    </submittedName>
</protein>
<keyword evidence="3" id="KW-1185">Reference proteome</keyword>